<dbReference type="InterPro" id="IPR015882">
    <property type="entry name" value="HEX_bac_N"/>
</dbReference>
<dbReference type="InterPro" id="IPR013783">
    <property type="entry name" value="Ig-like_fold"/>
</dbReference>
<dbReference type="Pfam" id="PF03174">
    <property type="entry name" value="CHB_HEX_C"/>
    <property type="match status" value="1"/>
</dbReference>
<dbReference type="EMBL" id="QKLU01000002">
    <property type="protein sequence ID" value="PYF75583.1"/>
    <property type="molecule type" value="Genomic_DNA"/>
</dbReference>
<comment type="catalytic activity">
    <reaction evidence="1">
        <text>Hydrolysis of terminal non-reducing N-acetyl-D-hexosamine residues in N-acetyl-beta-D-hexosaminides.</text>
        <dbReference type="EC" id="3.2.1.52"/>
    </reaction>
</comment>
<dbReference type="PANTHER" id="PTHR22600:SF57">
    <property type="entry name" value="BETA-N-ACETYLHEXOSAMINIDASE"/>
    <property type="match status" value="1"/>
</dbReference>
<feature type="region of interest" description="Disordered" evidence="9">
    <location>
        <begin position="374"/>
        <end position="397"/>
    </location>
</feature>
<organism evidence="12 13">
    <name type="scientific">Pedobacter nutrimenti</name>
    <dbReference type="NCBI Taxonomy" id="1241337"/>
    <lineage>
        <taxon>Bacteria</taxon>
        <taxon>Pseudomonadati</taxon>
        <taxon>Bacteroidota</taxon>
        <taxon>Sphingobacteriia</taxon>
        <taxon>Sphingobacteriales</taxon>
        <taxon>Sphingobacteriaceae</taxon>
        <taxon>Pedobacter</taxon>
    </lineage>
</organism>
<keyword evidence="4" id="KW-0378">Hydrolase</keyword>
<sequence>MPRTFCLFFLLLAFKFQSFAQFTGKTLNQLHIRWEILENGYKNEAQTRSVLHISTSKNWKLPAKGWKIYFNFARPIKQQLQTSGLNIKHLNGDFFALEPGADFKGLARGASLKIEFVSGDWVVSATDAPSGFYLVLDNWPERTFSIPDVKAIPSVQKKQIARTAQDQVPFTNASILYAQNSQIKDLEPVVKIFPTPVSYTLGTGAFNLDASVNIHADPSFGLEKKQLETFISSAFLPGKKKQPHGPDIQLLQKQMPEEAYELQVSSTGIRISAASATGIFYGIQSLKTLLPPVLFKKPQKKVQLQALNVYDEPRFGHRAFMLDVARNFQQKKQVLKLLDLMALYKLNVLHFHLNDDEGWRLEIPALPELTSYGSKRGHDVKEKNHLQPSLGSGPDANNPYGSGYYSKADFIEILKYANERHIRVIPEIESPGHARAAVKAMEARNDPKYLLSEKDDLSAYRSVQYWNDNVMNVALPSVYNFIETITTEIQAMYRTAGAPLKTIHYGGDEVPTGVWEKSPAVKALMKQDSTIKTADDLWGYYYGKVNNILQKHGLYLSAWEEAGTRKIDKDGKKETIFNEALLGQNLHLEVWNNMMGWGAEDLAYRLANKGYKVIFAGVTNLYFDMAYYKSFDEPGYYWGGYVDVDKPFSLIPYDYYKNTSTDRMGNTLPDGFFKDKQRLTEEGRKNIVGLQGALFSEVSKGPVVMEYLILPKMLGLAERAWAKDPDWAKEKDAEKSSKLYQQSWSEFLGILGKRELPRLDYYAGGFQYRIPLPGAIIKDGAVQANVQIPGLQIRYTTDGSAPTAKSKRYTTPLKVKGKITLAAFNQNGRSGKSISILNP</sequence>
<dbReference type="CDD" id="cd02847">
    <property type="entry name" value="E_set_Chitobiase_C"/>
    <property type="match status" value="1"/>
</dbReference>
<dbReference type="InterPro" id="IPR017853">
    <property type="entry name" value="GH"/>
</dbReference>
<evidence type="ECO:0000259" key="11">
    <source>
        <dbReference type="SMART" id="SM01081"/>
    </source>
</evidence>
<dbReference type="OrthoDB" id="1006965at2"/>
<evidence type="ECO:0000256" key="1">
    <source>
        <dbReference type="ARBA" id="ARBA00001231"/>
    </source>
</evidence>
<evidence type="ECO:0000313" key="13">
    <source>
        <dbReference type="Proteomes" id="UP000248198"/>
    </source>
</evidence>
<comment type="caution">
    <text evidence="12">The sequence shown here is derived from an EMBL/GenBank/DDBJ whole genome shotgun (WGS) entry which is preliminary data.</text>
</comment>
<dbReference type="AlphaFoldDB" id="A0A318UHG1"/>
<dbReference type="RefSeq" id="WP_110827884.1">
    <property type="nucleotide sequence ID" value="NZ_QKLU01000002.1"/>
</dbReference>
<dbReference type="GO" id="GO:0030203">
    <property type="term" value="P:glycosaminoglycan metabolic process"/>
    <property type="evidence" value="ECO:0007669"/>
    <property type="project" value="TreeGrafter"/>
</dbReference>
<reference evidence="12 13" key="1">
    <citation type="submission" date="2018-06" db="EMBL/GenBank/DDBJ databases">
        <title>Genomic Encyclopedia of Archaeal and Bacterial Type Strains, Phase II (KMG-II): from individual species to whole genera.</title>
        <authorList>
            <person name="Goeker M."/>
        </authorList>
    </citation>
    <scope>NUCLEOTIDE SEQUENCE [LARGE SCALE GENOMIC DNA]</scope>
    <source>
        <strain evidence="12 13">DSM 27372</strain>
    </source>
</reference>
<dbReference type="Pfam" id="PF02838">
    <property type="entry name" value="Glyco_hydro_20b"/>
    <property type="match status" value="1"/>
</dbReference>
<evidence type="ECO:0000256" key="8">
    <source>
        <dbReference type="PIRSR" id="PIRSR625705-1"/>
    </source>
</evidence>
<dbReference type="SUPFAM" id="SSF51445">
    <property type="entry name" value="(Trans)glycosidases"/>
    <property type="match status" value="1"/>
</dbReference>
<dbReference type="InterPro" id="IPR029018">
    <property type="entry name" value="Hex-like_dom2"/>
</dbReference>
<dbReference type="GO" id="GO:0004563">
    <property type="term" value="F:beta-N-acetylhexosaminidase activity"/>
    <property type="evidence" value="ECO:0007669"/>
    <property type="project" value="UniProtKB-EC"/>
</dbReference>
<feature type="signal peptide" evidence="10">
    <location>
        <begin position="1"/>
        <end position="20"/>
    </location>
</feature>
<dbReference type="EC" id="3.2.1.52" evidence="3"/>
<dbReference type="GO" id="GO:0005975">
    <property type="term" value="P:carbohydrate metabolic process"/>
    <property type="evidence" value="ECO:0007669"/>
    <property type="project" value="InterPro"/>
</dbReference>
<evidence type="ECO:0000256" key="6">
    <source>
        <dbReference type="ARBA" id="ARBA00030512"/>
    </source>
</evidence>
<feature type="compositionally biased region" description="Basic and acidic residues" evidence="9">
    <location>
        <begin position="376"/>
        <end position="385"/>
    </location>
</feature>
<evidence type="ECO:0000256" key="10">
    <source>
        <dbReference type="SAM" id="SignalP"/>
    </source>
</evidence>
<accession>A0A318UHG1</accession>
<dbReference type="Gene3D" id="2.60.40.10">
    <property type="entry name" value="Immunoglobulins"/>
    <property type="match status" value="1"/>
</dbReference>
<dbReference type="PANTHER" id="PTHR22600">
    <property type="entry name" value="BETA-HEXOSAMINIDASE"/>
    <property type="match status" value="1"/>
</dbReference>
<dbReference type="InterPro" id="IPR014756">
    <property type="entry name" value="Ig_E-set"/>
</dbReference>
<dbReference type="GO" id="GO:0030247">
    <property type="term" value="F:polysaccharide binding"/>
    <property type="evidence" value="ECO:0007669"/>
    <property type="project" value="InterPro"/>
</dbReference>
<dbReference type="SUPFAM" id="SSF81296">
    <property type="entry name" value="E set domains"/>
    <property type="match status" value="1"/>
</dbReference>
<dbReference type="SMART" id="SM01081">
    <property type="entry name" value="CHB_HEX"/>
    <property type="match status" value="1"/>
</dbReference>
<evidence type="ECO:0000313" key="12">
    <source>
        <dbReference type="EMBL" id="PYF75583.1"/>
    </source>
</evidence>
<dbReference type="InterPro" id="IPR004867">
    <property type="entry name" value="CHB_C_dom"/>
</dbReference>
<evidence type="ECO:0000256" key="7">
    <source>
        <dbReference type="ARBA" id="ARBA00033000"/>
    </source>
</evidence>
<feature type="domain" description="Chitobiase/beta-hexosaminidases N-terminal" evidence="11">
    <location>
        <begin position="28"/>
        <end position="175"/>
    </location>
</feature>
<dbReference type="Gene3D" id="2.60.40.290">
    <property type="match status" value="1"/>
</dbReference>
<dbReference type="SUPFAM" id="SSF49384">
    <property type="entry name" value="Carbohydrate-binding domain"/>
    <property type="match status" value="1"/>
</dbReference>
<evidence type="ECO:0000256" key="5">
    <source>
        <dbReference type="ARBA" id="ARBA00023295"/>
    </source>
</evidence>
<dbReference type="Gene3D" id="3.20.20.80">
    <property type="entry name" value="Glycosidases"/>
    <property type="match status" value="1"/>
</dbReference>
<evidence type="ECO:0000256" key="2">
    <source>
        <dbReference type="ARBA" id="ARBA00006285"/>
    </source>
</evidence>
<keyword evidence="5" id="KW-0326">Glycosidase</keyword>
<feature type="active site" description="Proton donor" evidence="8">
    <location>
        <position position="509"/>
    </location>
</feature>
<dbReference type="Proteomes" id="UP000248198">
    <property type="component" value="Unassembled WGS sequence"/>
</dbReference>
<dbReference type="PRINTS" id="PR00738">
    <property type="entry name" value="GLHYDRLASE20"/>
</dbReference>
<comment type="similarity">
    <text evidence="2">Belongs to the glycosyl hydrolase 20 family.</text>
</comment>
<dbReference type="InterPro" id="IPR008965">
    <property type="entry name" value="CBM2/CBM3_carb-bd_dom_sf"/>
</dbReference>
<dbReference type="InterPro" id="IPR012291">
    <property type="entry name" value="CBM2_carb-bd_dom_sf"/>
</dbReference>
<dbReference type="Pfam" id="PF00728">
    <property type="entry name" value="Glyco_hydro_20"/>
    <property type="match status" value="1"/>
</dbReference>
<dbReference type="InterPro" id="IPR015883">
    <property type="entry name" value="Glyco_hydro_20_cat"/>
</dbReference>
<dbReference type="Pfam" id="PF03173">
    <property type="entry name" value="CHB_HEX"/>
    <property type="match status" value="1"/>
</dbReference>
<dbReference type="GO" id="GO:0016020">
    <property type="term" value="C:membrane"/>
    <property type="evidence" value="ECO:0007669"/>
    <property type="project" value="TreeGrafter"/>
</dbReference>
<name>A0A318UHG1_9SPHI</name>
<dbReference type="InterPro" id="IPR025705">
    <property type="entry name" value="Beta_hexosaminidase_sua/sub"/>
</dbReference>
<proteinExistence type="inferred from homology"/>
<dbReference type="SUPFAM" id="SSF55545">
    <property type="entry name" value="beta-N-acetylhexosaminidase-like domain"/>
    <property type="match status" value="1"/>
</dbReference>
<evidence type="ECO:0000256" key="3">
    <source>
        <dbReference type="ARBA" id="ARBA00012663"/>
    </source>
</evidence>
<gene>
    <name evidence="12" type="ORF">B0O44_102133</name>
</gene>
<protein>
    <recommendedName>
        <fullName evidence="3">beta-N-acetylhexosaminidase</fullName>
        <ecNumber evidence="3">3.2.1.52</ecNumber>
    </recommendedName>
    <alternativeName>
        <fullName evidence="6">Beta-N-acetylhexosaminidase</fullName>
    </alternativeName>
    <alternativeName>
        <fullName evidence="7">N-acetyl-beta-glucosaminidase</fullName>
    </alternativeName>
</protein>
<dbReference type="Gene3D" id="3.30.379.10">
    <property type="entry name" value="Chitobiase/beta-hexosaminidase domain 2-like"/>
    <property type="match status" value="1"/>
</dbReference>
<keyword evidence="10" id="KW-0732">Signal</keyword>
<evidence type="ECO:0000256" key="4">
    <source>
        <dbReference type="ARBA" id="ARBA00022801"/>
    </source>
</evidence>
<evidence type="ECO:0000256" key="9">
    <source>
        <dbReference type="SAM" id="MobiDB-lite"/>
    </source>
</evidence>
<feature type="chain" id="PRO_5016349816" description="beta-N-acetylhexosaminidase" evidence="10">
    <location>
        <begin position="21"/>
        <end position="839"/>
    </location>
</feature>
<keyword evidence="13" id="KW-1185">Reference proteome</keyword>
<dbReference type="InterPro" id="IPR004866">
    <property type="entry name" value="CHB/HEX_N_dom"/>
</dbReference>